<dbReference type="SUPFAM" id="SSF51045">
    <property type="entry name" value="WW domain"/>
    <property type="match status" value="1"/>
</dbReference>
<evidence type="ECO:0000313" key="6">
    <source>
        <dbReference type="Proteomes" id="UP001516023"/>
    </source>
</evidence>
<dbReference type="EMBL" id="JABMIG020000035">
    <property type="protein sequence ID" value="KAL3799958.1"/>
    <property type="molecule type" value="Genomic_DNA"/>
</dbReference>
<dbReference type="InterPro" id="IPR036020">
    <property type="entry name" value="WW_dom_sf"/>
</dbReference>
<feature type="compositionally biased region" description="Pro residues" evidence="3">
    <location>
        <begin position="711"/>
        <end position="727"/>
    </location>
</feature>
<evidence type="ECO:0000256" key="3">
    <source>
        <dbReference type="SAM" id="MobiDB-lite"/>
    </source>
</evidence>
<dbReference type="AlphaFoldDB" id="A0ABD3QHP5"/>
<feature type="compositionally biased region" description="Polar residues" evidence="3">
    <location>
        <begin position="272"/>
        <end position="281"/>
    </location>
</feature>
<feature type="compositionally biased region" description="Basic and acidic residues" evidence="3">
    <location>
        <begin position="48"/>
        <end position="72"/>
    </location>
</feature>
<keyword evidence="1" id="KW-0677">Repeat</keyword>
<dbReference type="Gene3D" id="2.20.70.10">
    <property type="match status" value="1"/>
</dbReference>
<feature type="compositionally biased region" description="Low complexity" evidence="3">
    <location>
        <begin position="664"/>
        <end position="683"/>
    </location>
</feature>
<gene>
    <name evidence="5" type="ORF">HJC23_007431</name>
</gene>
<accession>A0ABD3QHP5</accession>
<evidence type="ECO:0000256" key="2">
    <source>
        <dbReference type="PROSITE-ProRule" id="PRU00117"/>
    </source>
</evidence>
<dbReference type="SMART" id="SM00456">
    <property type="entry name" value="WW"/>
    <property type="match status" value="1"/>
</dbReference>
<feature type="region of interest" description="Disordered" evidence="3">
    <location>
        <begin position="1"/>
        <end position="72"/>
    </location>
</feature>
<feature type="compositionally biased region" description="Basic residues" evidence="3">
    <location>
        <begin position="1"/>
        <end position="18"/>
    </location>
</feature>
<dbReference type="CDD" id="cd00201">
    <property type="entry name" value="WW"/>
    <property type="match status" value="1"/>
</dbReference>
<feature type="compositionally biased region" description="Basic and acidic residues" evidence="3">
    <location>
        <begin position="234"/>
        <end position="246"/>
    </location>
</feature>
<evidence type="ECO:0000256" key="1">
    <source>
        <dbReference type="ARBA" id="ARBA00022737"/>
    </source>
</evidence>
<sequence length="760" mass="81051">MAATRKRKSTRTPTKSKKAKAEEEASAEEPVEEEETPKEEDDADPPADDDRAGDKGAVAEEESKAFVQSDSKDTHEAAAALLAVSGGEPKAVAAENGESAKNGQFIVHFFSTAIVLWACGGPCCLRFTASVTTLDAHCFVACNSRTTSYFITESYAHQFCLSINYMDFNWDDNTNNAATNMTTYLSAAMFKTRIDPNAQAQPASLAQYDKNDVDQKDTTASTKEENSAKPTEVSNKENRDDAKEEAVDATPTNGPSAPATDASPEVKAADAASSNPASVETAASNVINENHSTSSNPGVAVTTPAVQQGVPSAYTTPVPVSVPAPATSTEAIIEERGEVSMLYVGRVIGKGGEMIRDLQARSGCRIDVDQNVPDGAPRIITYKGTRSTIDFAKQLVSILCTEGGNEADLPLGQAIKKLVLVPAAVIGKVIGRGGEMIRELQSKSSAKIQVDHNASGEMRHINVTGTEQSVLKAEEMIAFLSANPAVDAHEAIAMLIRDKATTGAPWGSGPPYPNLPNNGQGMPASNDMGGGMYGGGVGGYAQQQQPYGGGYVAQQASPYGQQFPTGVAGIITEMFPCEKMYMGRVIGQKGVTINDLQKRSGCDIQINQNVPMGQPCEICIKGSMQGIQMAKQMLQEIIEMGPNHPYAGGHGQQGGRGHYGGQPVGYQQQPYQGGYANQGYQPQSYPAQQQYGMQQQPYGGQPMYQQQQYQPQPPMYAQPGMPLPPAQASPWRSATAADGQIYYYNQHTGETQWDKPPGMP</sequence>
<comment type="caution">
    <text evidence="5">The sequence shown here is derived from an EMBL/GenBank/DDBJ whole genome shotgun (WGS) entry which is preliminary data.</text>
</comment>
<proteinExistence type="predicted"/>
<keyword evidence="6" id="KW-1185">Reference proteome</keyword>
<dbReference type="GO" id="GO:0003723">
    <property type="term" value="F:RNA binding"/>
    <property type="evidence" value="ECO:0007669"/>
    <property type="project" value="UniProtKB-UniRule"/>
</dbReference>
<dbReference type="InterPro" id="IPR001202">
    <property type="entry name" value="WW_dom"/>
</dbReference>
<feature type="compositionally biased region" description="Low complexity" evidence="3">
    <location>
        <begin position="697"/>
        <end position="710"/>
    </location>
</feature>
<dbReference type="Gene3D" id="3.30.1370.10">
    <property type="entry name" value="K Homology domain, type 1"/>
    <property type="match status" value="3"/>
</dbReference>
<dbReference type="PROSITE" id="PS50084">
    <property type="entry name" value="KH_TYPE_1"/>
    <property type="match status" value="3"/>
</dbReference>
<organism evidence="5 6">
    <name type="scientific">Cyclotella cryptica</name>
    <dbReference type="NCBI Taxonomy" id="29204"/>
    <lineage>
        <taxon>Eukaryota</taxon>
        <taxon>Sar</taxon>
        <taxon>Stramenopiles</taxon>
        <taxon>Ochrophyta</taxon>
        <taxon>Bacillariophyta</taxon>
        <taxon>Coscinodiscophyceae</taxon>
        <taxon>Thalassiosirophycidae</taxon>
        <taxon>Stephanodiscales</taxon>
        <taxon>Stephanodiscaceae</taxon>
        <taxon>Cyclotella</taxon>
    </lineage>
</organism>
<reference evidence="5 6" key="1">
    <citation type="journal article" date="2020" name="G3 (Bethesda)">
        <title>Improved Reference Genome for Cyclotella cryptica CCMP332, a Model for Cell Wall Morphogenesis, Salinity Adaptation, and Lipid Production in Diatoms (Bacillariophyta).</title>
        <authorList>
            <person name="Roberts W.R."/>
            <person name="Downey K.M."/>
            <person name="Ruck E.C."/>
            <person name="Traller J.C."/>
            <person name="Alverson A.J."/>
        </authorList>
    </citation>
    <scope>NUCLEOTIDE SEQUENCE [LARGE SCALE GENOMIC DNA]</scope>
    <source>
        <strain evidence="5 6">CCMP332</strain>
    </source>
</reference>
<feature type="region of interest" description="Disordered" evidence="3">
    <location>
        <begin position="647"/>
        <end position="683"/>
    </location>
</feature>
<dbReference type="Pfam" id="PF00397">
    <property type="entry name" value="WW"/>
    <property type="match status" value="1"/>
</dbReference>
<evidence type="ECO:0000313" key="5">
    <source>
        <dbReference type="EMBL" id="KAL3799958.1"/>
    </source>
</evidence>
<feature type="region of interest" description="Disordered" evidence="3">
    <location>
        <begin position="201"/>
        <end position="281"/>
    </location>
</feature>
<dbReference type="SMART" id="SM00322">
    <property type="entry name" value="KH"/>
    <property type="match status" value="3"/>
</dbReference>
<dbReference type="PANTHER" id="PTHR10288">
    <property type="entry name" value="KH DOMAIN CONTAINING RNA BINDING PROTEIN"/>
    <property type="match status" value="1"/>
</dbReference>
<keyword evidence="2" id="KW-0694">RNA-binding</keyword>
<dbReference type="InterPro" id="IPR036612">
    <property type="entry name" value="KH_dom_type_1_sf"/>
</dbReference>
<feature type="compositionally biased region" description="Basic and acidic residues" evidence="3">
    <location>
        <begin position="209"/>
        <end position="227"/>
    </location>
</feature>
<dbReference type="PROSITE" id="PS01159">
    <property type="entry name" value="WW_DOMAIN_1"/>
    <property type="match status" value="1"/>
</dbReference>
<dbReference type="PROSITE" id="PS50020">
    <property type="entry name" value="WW_DOMAIN_2"/>
    <property type="match status" value="1"/>
</dbReference>
<dbReference type="CDD" id="cd00105">
    <property type="entry name" value="KH-I"/>
    <property type="match status" value="3"/>
</dbReference>
<evidence type="ECO:0000259" key="4">
    <source>
        <dbReference type="PROSITE" id="PS50020"/>
    </source>
</evidence>
<dbReference type="InterPro" id="IPR004088">
    <property type="entry name" value="KH_dom_type_1"/>
</dbReference>
<feature type="region of interest" description="Disordered" evidence="3">
    <location>
        <begin position="697"/>
        <end position="732"/>
    </location>
</feature>
<dbReference type="InterPro" id="IPR004087">
    <property type="entry name" value="KH_dom"/>
</dbReference>
<feature type="compositionally biased region" description="Gly residues" evidence="3">
    <location>
        <begin position="648"/>
        <end position="663"/>
    </location>
</feature>
<dbReference type="Proteomes" id="UP001516023">
    <property type="component" value="Unassembled WGS sequence"/>
</dbReference>
<dbReference type="Pfam" id="PF00013">
    <property type="entry name" value="KH_1"/>
    <property type="match status" value="3"/>
</dbReference>
<name>A0ABD3QHP5_9STRA</name>
<feature type="compositionally biased region" description="Acidic residues" evidence="3">
    <location>
        <begin position="24"/>
        <end position="47"/>
    </location>
</feature>
<protein>
    <recommendedName>
        <fullName evidence="4">WW domain-containing protein</fullName>
    </recommendedName>
</protein>
<dbReference type="SUPFAM" id="SSF54791">
    <property type="entry name" value="Eukaryotic type KH-domain (KH-domain type I)"/>
    <property type="match status" value="3"/>
</dbReference>
<feature type="domain" description="WW" evidence="4">
    <location>
        <begin position="725"/>
        <end position="758"/>
    </location>
</feature>